<keyword evidence="1" id="KW-0732">Signal</keyword>
<gene>
    <name evidence="2" type="ORF">FYJ29_05790</name>
</gene>
<dbReference type="InterPro" id="IPR011050">
    <property type="entry name" value="Pectin_lyase_fold/virulence"/>
</dbReference>
<dbReference type="EMBL" id="VULT01000007">
    <property type="protein sequence ID" value="MSS17275.1"/>
    <property type="molecule type" value="Genomic_DNA"/>
</dbReference>
<feature type="signal peptide" evidence="1">
    <location>
        <begin position="1"/>
        <end position="21"/>
    </location>
</feature>
<dbReference type="PROSITE" id="PS51257">
    <property type="entry name" value="PROKAR_LIPOPROTEIN"/>
    <property type="match status" value="1"/>
</dbReference>
<proteinExistence type="predicted"/>
<reference evidence="2 3" key="1">
    <citation type="submission" date="2019-08" db="EMBL/GenBank/DDBJ databases">
        <title>In-depth cultivation of the pig gut microbiome towards novel bacterial diversity and tailored functional studies.</title>
        <authorList>
            <person name="Wylensek D."/>
            <person name="Hitch T.C.A."/>
            <person name="Clavel T."/>
        </authorList>
    </citation>
    <scope>NUCLEOTIDE SEQUENCE [LARGE SCALE GENOMIC DNA]</scope>
    <source>
        <strain evidence="2 3">Oil-RF-744-WCA-WT-10</strain>
    </source>
</reference>
<keyword evidence="3" id="KW-1185">Reference proteome</keyword>
<dbReference type="SUPFAM" id="SSF51126">
    <property type="entry name" value="Pectin lyase-like"/>
    <property type="match status" value="1"/>
</dbReference>
<evidence type="ECO:0008006" key="4">
    <source>
        <dbReference type="Google" id="ProtNLM"/>
    </source>
</evidence>
<evidence type="ECO:0000313" key="3">
    <source>
        <dbReference type="Proteomes" id="UP000483362"/>
    </source>
</evidence>
<name>A0A6L5XCN4_9BACT</name>
<organism evidence="2 3">
    <name type="scientific">Sodaliphilus pleomorphus</name>
    <dbReference type="NCBI Taxonomy" id="2606626"/>
    <lineage>
        <taxon>Bacteria</taxon>
        <taxon>Pseudomonadati</taxon>
        <taxon>Bacteroidota</taxon>
        <taxon>Bacteroidia</taxon>
        <taxon>Bacteroidales</taxon>
        <taxon>Muribaculaceae</taxon>
        <taxon>Sodaliphilus</taxon>
    </lineage>
</organism>
<evidence type="ECO:0000313" key="2">
    <source>
        <dbReference type="EMBL" id="MSS17275.1"/>
    </source>
</evidence>
<dbReference type="RefSeq" id="WP_154327174.1">
    <property type="nucleotide sequence ID" value="NZ_CP045696.1"/>
</dbReference>
<evidence type="ECO:0000256" key="1">
    <source>
        <dbReference type="SAM" id="SignalP"/>
    </source>
</evidence>
<dbReference type="AlphaFoldDB" id="A0A6L5XCN4"/>
<dbReference type="Proteomes" id="UP000483362">
    <property type="component" value="Unassembled WGS sequence"/>
</dbReference>
<accession>A0A6L5XCN4</accession>
<sequence length="576" mass="62521">MKKFLFFSALAALLLSTAACSSDEPAAQGDDTVTFTVNLQNGNDSRAISDGTKAVNLTAFAYKDGKRVQQQTATFSGLKATVTFKLVKGVKYDFSFWAQSPEAKCYTLSDDGTKVNIDYTQAASNVDNDDAFYGVKKDVTVGTSASDQTVTIYRPFAQLNYGDNLDDYEAAKKAGTEVTKTLVTVEKAANVLDLTTGQASGDVAVTYALAPVPSESKDLVVGGTNYKWLAMNYLLVPGQVRMADTQITTESGLVTTTLAVYAGDTEVNKMSVANVPVQSNHRTNILGNLLTDKVNFNVVIDPVFDNPDYNYYYVDGTNSLQQVIEKINNDQPEKAVIMIKGNTEAVWNHAEYGSMFGNKRAGNTIATKSVIVIGENKNKVTITGSGVWGIEPNGVAMTFKNIALYDDTRYEAENGNDAWEFAYLELGGDMKFLDCDITDGVMMTGNNATFINCNFVADGNAKRKTPSEEYNPWVANGNATFDGCTFTGYRAIKVHEQYGTKVGTVIVDGCTFKNVTEKPGVVFGTLASDVVVTIKNSAFVNCAEGSSSKADREPYIFESDTKRDLFHLTLENNTVK</sequence>
<feature type="chain" id="PRO_5026694045" description="Pectin methylesterase" evidence="1">
    <location>
        <begin position="22"/>
        <end position="576"/>
    </location>
</feature>
<comment type="caution">
    <text evidence="2">The sequence shown here is derived from an EMBL/GenBank/DDBJ whole genome shotgun (WGS) entry which is preliminary data.</text>
</comment>
<protein>
    <recommendedName>
        <fullName evidence="4">Pectin methylesterase</fullName>
    </recommendedName>
</protein>